<comment type="cofactor">
    <cofactor evidence="1">
        <name>Mg(2+)</name>
        <dbReference type="ChEBI" id="CHEBI:18420"/>
    </cofactor>
</comment>
<proteinExistence type="inferred from homology"/>
<dbReference type="InterPro" id="IPR033749">
    <property type="entry name" value="Polyprenyl_synt_CS"/>
</dbReference>
<evidence type="ECO:0000256" key="4">
    <source>
        <dbReference type="ARBA" id="ARBA00022723"/>
    </source>
</evidence>
<evidence type="ECO:0000256" key="1">
    <source>
        <dbReference type="ARBA" id="ARBA00001946"/>
    </source>
</evidence>
<dbReference type="GO" id="GO:0004659">
    <property type="term" value="F:prenyltransferase activity"/>
    <property type="evidence" value="ECO:0007669"/>
    <property type="project" value="InterPro"/>
</dbReference>
<reference evidence="6" key="1">
    <citation type="journal article" date="2014" name="Front. Microbiol.">
        <title>High frequency of phylogenetically diverse reductive dehalogenase-homologous genes in deep subseafloor sedimentary metagenomes.</title>
        <authorList>
            <person name="Kawai M."/>
            <person name="Futagami T."/>
            <person name="Toyoda A."/>
            <person name="Takaki Y."/>
            <person name="Nishi S."/>
            <person name="Hori S."/>
            <person name="Arai W."/>
            <person name="Tsubouchi T."/>
            <person name="Morono Y."/>
            <person name="Uchiyama I."/>
            <person name="Ito T."/>
            <person name="Fujiyama A."/>
            <person name="Inagaki F."/>
            <person name="Takami H."/>
        </authorList>
    </citation>
    <scope>NUCLEOTIDE SEQUENCE</scope>
    <source>
        <strain evidence="6">Expedition CK06-06</strain>
    </source>
</reference>
<keyword evidence="5" id="KW-0460">Magnesium</keyword>
<keyword evidence="3" id="KW-0808">Transferase</keyword>
<dbReference type="PROSITE" id="PS00723">
    <property type="entry name" value="POLYPRENYL_SYNTHASE_1"/>
    <property type="match status" value="1"/>
</dbReference>
<evidence type="ECO:0000256" key="3">
    <source>
        <dbReference type="ARBA" id="ARBA00022679"/>
    </source>
</evidence>
<evidence type="ECO:0000256" key="5">
    <source>
        <dbReference type="ARBA" id="ARBA00022842"/>
    </source>
</evidence>
<gene>
    <name evidence="6" type="ORF">S06H3_01656</name>
</gene>
<dbReference type="AlphaFoldDB" id="X1JW01"/>
<keyword evidence="4" id="KW-0479">Metal-binding</keyword>
<dbReference type="InterPro" id="IPR008949">
    <property type="entry name" value="Isoprenoid_synthase_dom_sf"/>
</dbReference>
<dbReference type="GO" id="GO:0008299">
    <property type="term" value="P:isoprenoid biosynthetic process"/>
    <property type="evidence" value="ECO:0007669"/>
    <property type="project" value="InterPro"/>
</dbReference>
<dbReference type="GO" id="GO:0046872">
    <property type="term" value="F:metal ion binding"/>
    <property type="evidence" value="ECO:0007669"/>
    <property type="project" value="UniProtKB-KW"/>
</dbReference>
<organism evidence="6">
    <name type="scientific">marine sediment metagenome</name>
    <dbReference type="NCBI Taxonomy" id="412755"/>
    <lineage>
        <taxon>unclassified sequences</taxon>
        <taxon>metagenomes</taxon>
        <taxon>ecological metagenomes</taxon>
    </lineage>
</organism>
<dbReference type="EMBL" id="BARV01000428">
    <property type="protein sequence ID" value="GAH98292.1"/>
    <property type="molecule type" value="Genomic_DNA"/>
</dbReference>
<comment type="caution">
    <text evidence="6">The sequence shown here is derived from an EMBL/GenBank/DDBJ whole genome shotgun (WGS) entry which is preliminary data.</text>
</comment>
<sequence length="325" mass="35766">MQLSRIYELVEEDLAKVESQIKSVTEVDSPGLAELLSHILAGGKGIRPALTLLSGKFYHYNLDLLLPMATAVELMHTATLIHDDAIDNSTVRRGRPTINSIWGEDKAVLLGDYLFAKAGEFAAITGNLRVIRLFSQTIQIISSGELDQAFDAFNLEQTRAHYLERISSKTASLFSLATESGAILSQAPEESIKVLREYGCNLGIAFQIVDDILDFVGTEEEMGKPIGSDLAQGTLTLPAMLLLERYPDDNPVKELFDNHDMPEGDKQKKIKQAIELVGNSSIVKQCYEVASDYCAKACRKLGLLPDNPSRQALKALADLVISRKR</sequence>
<dbReference type="PANTHER" id="PTHR12001:SF69">
    <property type="entry name" value="ALL TRANS-POLYPRENYL-DIPHOSPHATE SYNTHASE PDSS1"/>
    <property type="match status" value="1"/>
</dbReference>
<evidence type="ECO:0008006" key="7">
    <source>
        <dbReference type="Google" id="ProtNLM"/>
    </source>
</evidence>
<dbReference type="SFLD" id="SFLDG01017">
    <property type="entry name" value="Polyprenyl_Transferase_Like"/>
    <property type="match status" value="1"/>
</dbReference>
<dbReference type="PANTHER" id="PTHR12001">
    <property type="entry name" value="GERANYLGERANYL PYROPHOSPHATE SYNTHASE"/>
    <property type="match status" value="1"/>
</dbReference>
<protein>
    <recommendedName>
        <fullName evidence="7">Polyprenyl synthetase family protein</fullName>
    </recommendedName>
</protein>
<dbReference type="Pfam" id="PF00348">
    <property type="entry name" value="polyprenyl_synt"/>
    <property type="match status" value="1"/>
</dbReference>
<name>X1JW01_9ZZZZ</name>
<comment type="similarity">
    <text evidence="2">Belongs to the FPP/GGPP synthase family.</text>
</comment>
<dbReference type="SUPFAM" id="SSF48576">
    <property type="entry name" value="Terpenoid synthases"/>
    <property type="match status" value="1"/>
</dbReference>
<dbReference type="SFLD" id="SFLDS00005">
    <property type="entry name" value="Isoprenoid_Synthase_Type_I"/>
    <property type="match status" value="1"/>
</dbReference>
<dbReference type="Gene3D" id="1.10.600.10">
    <property type="entry name" value="Farnesyl Diphosphate Synthase"/>
    <property type="match status" value="1"/>
</dbReference>
<evidence type="ECO:0000256" key="2">
    <source>
        <dbReference type="ARBA" id="ARBA00006706"/>
    </source>
</evidence>
<dbReference type="CDD" id="cd00685">
    <property type="entry name" value="Trans_IPPS_HT"/>
    <property type="match status" value="1"/>
</dbReference>
<dbReference type="PROSITE" id="PS00444">
    <property type="entry name" value="POLYPRENYL_SYNTHASE_2"/>
    <property type="match status" value="1"/>
</dbReference>
<dbReference type="InterPro" id="IPR000092">
    <property type="entry name" value="Polyprenyl_synt"/>
</dbReference>
<accession>X1JW01</accession>
<evidence type="ECO:0000313" key="6">
    <source>
        <dbReference type="EMBL" id="GAH98292.1"/>
    </source>
</evidence>